<sequence length="279" mass="31215">MPLSLAGLEAHPGRYIGPQLVSLALEAILTGIVINQSLTFWERAERERAVVRTLVTFVTIVAFFQSGVRFYAAWRLFVEDFGNWISSVLFVWADKIQSTTTVLMAAPVQGFLIWRCWTLFNRSRFVLVSLLTLLLAQLVSSIIVTVQTFQIHFGVVPQAEVEAGPLPKVPISPTFVLSLTCSAVLDVLVTGILLAFLARSKQHVTSSRFRRILRRLTVMIWEAALPPCVCAVMTVLTYLTLVNKNYWDLTFQAILGKLYVISLFVTLYGPSTIVSVHTH</sequence>
<reference evidence="3" key="1">
    <citation type="submission" date="2022-11" db="EMBL/GenBank/DDBJ databases">
        <title>Genome Sequence of Cubamyces cubensis.</title>
        <authorList>
            <person name="Buettner E."/>
        </authorList>
    </citation>
    <scope>NUCLEOTIDE SEQUENCE</scope>
    <source>
        <strain evidence="3">MPL-01</strain>
    </source>
</reference>
<dbReference type="InterPro" id="IPR045339">
    <property type="entry name" value="DUF6534"/>
</dbReference>
<evidence type="ECO:0000313" key="4">
    <source>
        <dbReference type="Proteomes" id="UP001215151"/>
    </source>
</evidence>
<gene>
    <name evidence="3" type="ORF">ONZ51_g2696</name>
</gene>
<feature type="transmembrane region" description="Helical" evidence="1">
    <location>
        <begin position="251"/>
        <end position="269"/>
    </location>
</feature>
<evidence type="ECO:0000313" key="3">
    <source>
        <dbReference type="EMBL" id="KAJ8489843.1"/>
    </source>
</evidence>
<name>A0AAD7TZU0_9APHY</name>
<feature type="transmembrane region" description="Helical" evidence="1">
    <location>
        <begin position="126"/>
        <end position="155"/>
    </location>
</feature>
<feature type="transmembrane region" description="Helical" evidence="1">
    <location>
        <begin position="218"/>
        <end position="239"/>
    </location>
</feature>
<keyword evidence="1" id="KW-1133">Transmembrane helix</keyword>
<dbReference type="PANTHER" id="PTHR40465:SF1">
    <property type="entry name" value="DUF6534 DOMAIN-CONTAINING PROTEIN"/>
    <property type="match status" value="1"/>
</dbReference>
<feature type="transmembrane region" description="Helical" evidence="1">
    <location>
        <begin position="175"/>
        <end position="197"/>
    </location>
</feature>
<dbReference type="EMBL" id="JAPEVG010000043">
    <property type="protein sequence ID" value="KAJ8489843.1"/>
    <property type="molecule type" value="Genomic_DNA"/>
</dbReference>
<accession>A0AAD7TZU0</accession>
<keyword evidence="1" id="KW-0472">Membrane</keyword>
<dbReference type="PANTHER" id="PTHR40465">
    <property type="entry name" value="CHROMOSOME 1, WHOLE GENOME SHOTGUN SEQUENCE"/>
    <property type="match status" value="1"/>
</dbReference>
<dbReference type="AlphaFoldDB" id="A0AAD7TZU0"/>
<feature type="transmembrane region" description="Helical" evidence="1">
    <location>
        <begin position="96"/>
        <end position="114"/>
    </location>
</feature>
<feature type="transmembrane region" description="Helical" evidence="1">
    <location>
        <begin position="20"/>
        <end position="41"/>
    </location>
</feature>
<evidence type="ECO:0000259" key="2">
    <source>
        <dbReference type="Pfam" id="PF20152"/>
    </source>
</evidence>
<dbReference type="Proteomes" id="UP001215151">
    <property type="component" value="Unassembled WGS sequence"/>
</dbReference>
<protein>
    <recommendedName>
        <fullName evidence="2">DUF6534 domain-containing protein</fullName>
    </recommendedName>
</protein>
<feature type="transmembrane region" description="Helical" evidence="1">
    <location>
        <begin position="53"/>
        <end position="76"/>
    </location>
</feature>
<dbReference type="Pfam" id="PF20152">
    <property type="entry name" value="DUF6534"/>
    <property type="match status" value="1"/>
</dbReference>
<keyword evidence="4" id="KW-1185">Reference proteome</keyword>
<organism evidence="3 4">
    <name type="scientific">Trametes cubensis</name>
    <dbReference type="NCBI Taxonomy" id="1111947"/>
    <lineage>
        <taxon>Eukaryota</taxon>
        <taxon>Fungi</taxon>
        <taxon>Dikarya</taxon>
        <taxon>Basidiomycota</taxon>
        <taxon>Agaricomycotina</taxon>
        <taxon>Agaricomycetes</taxon>
        <taxon>Polyporales</taxon>
        <taxon>Polyporaceae</taxon>
        <taxon>Trametes</taxon>
    </lineage>
</organism>
<keyword evidence="1" id="KW-0812">Transmembrane</keyword>
<comment type="caution">
    <text evidence="3">The sequence shown here is derived from an EMBL/GenBank/DDBJ whole genome shotgun (WGS) entry which is preliminary data.</text>
</comment>
<feature type="domain" description="DUF6534" evidence="2">
    <location>
        <begin position="182"/>
        <end position="267"/>
    </location>
</feature>
<proteinExistence type="predicted"/>
<evidence type="ECO:0000256" key="1">
    <source>
        <dbReference type="SAM" id="Phobius"/>
    </source>
</evidence>